<sequence length="663" mass="72008">MGGTGGITEMPDVTDSEALATLHRVFGYGAFRGEQEAIVEHVVAGGDAVVLMPTGGGKSLCYQIPSLVRPGTGIVVSPLIALMQDQVDALRALGVRAGFMNSTQGFDERRTVEAEFLAGELDMLYLAPERLRLDSTLDLLSRGKIALFAIDEAHCVSQWGHDFRPDYLALSLLGERWPDVPRIALTATATRATHQEITQRLNMPTARHFEASFDRPNIQYRIVPKADPKKQLLGFLREEHAGDAGIVYCLSRNSVEKTAEFLTRNGVEAVPYHAGLDAGTRAAHQSRFLREDGLVVVATIAFGMGIDKPDVRFVAHLDLPKSVEGYYQETGRAGRDGQPSTAWMAYGLNDVVQQRKLIQSGEGDEAFRRRAAAHLDSMLALCETARCRRGQLLAYFGQEPDPAGCGNCDTCLTPPETWDGTVAAQKLLSTVVRLQRERGQKFGAVQIVDILMGRRTAKVIQFDHDQLSVFGIGEDLAEGEWRGVVRQLLAQGLLAVEGDYGTLVLTEDSGAVLRREREVALRKEPKKPAAARTGSSGRGERKPKAAAAELPEELLPAFEALRAWRAEQAREQGVPAYVIFHDATLREIVTVWPTSVAQLGGVGGVGEKKLATYGEGVIAVLAAQDGTPKAESAPAGDADRADADPGADHWPEMDAEPEPDDWM</sequence>
<dbReference type="GO" id="GO:0043590">
    <property type="term" value="C:bacterial nucleoid"/>
    <property type="evidence" value="ECO:0007669"/>
    <property type="project" value="TreeGrafter"/>
</dbReference>
<dbReference type="CDD" id="cd18794">
    <property type="entry name" value="SF2_C_RecQ"/>
    <property type="match status" value="1"/>
</dbReference>
<dbReference type="InterPro" id="IPR002121">
    <property type="entry name" value="HRDC_dom"/>
</dbReference>
<feature type="compositionally biased region" description="Acidic residues" evidence="17">
    <location>
        <begin position="653"/>
        <end position="663"/>
    </location>
</feature>
<feature type="region of interest" description="Disordered" evidence="17">
    <location>
        <begin position="518"/>
        <end position="549"/>
    </location>
</feature>
<dbReference type="Pfam" id="PF09382">
    <property type="entry name" value="RQC"/>
    <property type="match status" value="1"/>
</dbReference>
<dbReference type="InterPro" id="IPR044876">
    <property type="entry name" value="HRDC_dom_sf"/>
</dbReference>
<comment type="cofactor">
    <cofactor evidence="1">
        <name>Mg(2+)</name>
        <dbReference type="ChEBI" id="CHEBI:18420"/>
    </cofactor>
</comment>
<dbReference type="CDD" id="cd17920">
    <property type="entry name" value="DEXHc_RecQ"/>
    <property type="match status" value="1"/>
</dbReference>
<dbReference type="GO" id="GO:0005737">
    <property type="term" value="C:cytoplasm"/>
    <property type="evidence" value="ECO:0007669"/>
    <property type="project" value="TreeGrafter"/>
</dbReference>
<dbReference type="InterPro" id="IPR018982">
    <property type="entry name" value="RQC_domain"/>
</dbReference>
<dbReference type="FunFam" id="3.40.50.300:FF:000296">
    <property type="entry name" value="ATP-dependent DNA helicase RecQ"/>
    <property type="match status" value="1"/>
</dbReference>
<dbReference type="InterPro" id="IPR004589">
    <property type="entry name" value="DNA_helicase_ATP-dep_RecQ"/>
</dbReference>
<name>A0A5N8V5Y8_9ACTN</name>
<keyword evidence="5" id="KW-0547">Nucleotide-binding</keyword>
<dbReference type="PANTHER" id="PTHR13710:SF105">
    <property type="entry name" value="ATP-DEPENDENT DNA HELICASE Q1"/>
    <property type="match status" value="1"/>
</dbReference>
<dbReference type="GO" id="GO:0006281">
    <property type="term" value="P:DNA repair"/>
    <property type="evidence" value="ECO:0007669"/>
    <property type="project" value="UniProtKB-KW"/>
</dbReference>
<evidence type="ECO:0000256" key="1">
    <source>
        <dbReference type="ARBA" id="ARBA00001946"/>
    </source>
</evidence>
<keyword evidence="13" id="KW-0234">DNA repair</keyword>
<keyword evidence="9" id="KW-0862">Zinc</keyword>
<dbReference type="SMART" id="SM00487">
    <property type="entry name" value="DEXDc"/>
    <property type="match status" value="1"/>
</dbReference>
<dbReference type="OrthoDB" id="9760034at2"/>
<evidence type="ECO:0000259" key="18">
    <source>
        <dbReference type="PROSITE" id="PS50967"/>
    </source>
</evidence>
<evidence type="ECO:0000256" key="13">
    <source>
        <dbReference type="ARBA" id="ARBA00023204"/>
    </source>
</evidence>
<evidence type="ECO:0000256" key="8">
    <source>
        <dbReference type="ARBA" id="ARBA00022806"/>
    </source>
</evidence>
<dbReference type="NCBIfam" id="TIGR00614">
    <property type="entry name" value="recQ_fam"/>
    <property type="match status" value="1"/>
</dbReference>
<dbReference type="GO" id="GO:0043138">
    <property type="term" value="F:3'-5' DNA helicase activity"/>
    <property type="evidence" value="ECO:0007669"/>
    <property type="project" value="UniProtKB-EC"/>
</dbReference>
<feature type="domain" description="HRDC" evidence="18">
    <location>
        <begin position="551"/>
        <end position="631"/>
    </location>
</feature>
<dbReference type="PROSITE" id="PS50967">
    <property type="entry name" value="HRDC"/>
    <property type="match status" value="1"/>
</dbReference>
<keyword evidence="10" id="KW-0067">ATP-binding</keyword>
<accession>A0A5N8V5Y8</accession>
<dbReference type="InterPro" id="IPR032284">
    <property type="entry name" value="RecQ_Zn-bd"/>
</dbReference>
<feature type="compositionally biased region" description="Basic and acidic residues" evidence="17">
    <location>
        <begin position="518"/>
        <end position="527"/>
    </location>
</feature>
<proteinExistence type="inferred from homology"/>
<reference evidence="21 22" key="1">
    <citation type="submission" date="2019-07" db="EMBL/GenBank/DDBJ databases">
        <title>New species of Amycolatopsis and Streptomyces.</title>
        <authorList>
            <person name="Duangmal K."/>
            <person name="Teo W.F.A."/>
            <person name="Lipun K."/>
        </authorList>
    </citation>
    <scope>NUCLEOTIDE SEQUENCE [LARGE SCALE GENOMIC DNA]</scope>
    <source>
        <strain evidence="21 22">NBRC 109810</strain>
    </source>
</reference>
<dbReference type="Gene3D" id="1.10.10.10">
    <property type="entry name" value="Winged helix-like DNA-binding domain superfamily/Winged helix DNA-binding domain"/>
    <property type="match status" value="1"/>
</dbReference>
<dbReference type="InterPro" id="IPR006293">
    <property type="entry name" value="DNA_helicase_ATP-dep_RecQ_bac"/>
</dbReference>
<keyword evidence="8 21" id="KW-0347">Helicase</keyword>
<protein>
    <recommendedName>
        <fullName evidence="16">DNA helicase RecQ</fullName>
        <ecNumber evidence="16">5.6.2.4</ecNumber>
    </recommendedName>
</protein>
<evidence type="ECO:0000313" key="22">
    <source>
        <dbReference type="Proteomes" id="UP000325849"/>
    </source>
</evidence>
<evidence type="ECO:0000256" key="15">
    <source>
        <dbReference type="ARBA" id="ARBA00034617"/>
    </source>
</evidence>
<comment type="cofactor">
    <cofactor evidence="2">
        <name>Zn(2+)</name>
        <dbReference type="ChEBI" id="CHEBI:29105"/>
    </cofactor>
</comment>
<dbReference type="GO" id="GO:0009432">
    <property type="term" value="P:SOS response"/>
    <property type="evidence" value="ECO:0007669"/>
    <property type="project" value="UniProtKB-UniRule"/>
</dbReference>
<dbReference type="GO" id="GO:0016787">
    <property type="term" value="F:hydrolase activity"/>
    <property type="evidence" value="ECO:0007669"/>
    <property type="project" value="UniProtKB-KW"/>
</dbReference>
<dbReference type="GO" id="GO:0009378">
    <property type="term" value="F:four-way junction helicase activity"/>
    <property type="evidence" value="ECO:0007669"/>
    <property type="project" value="TreeGrafter"/>
</dbReference>
<evidence type="ECO:0000256" key="2">
    <source>
        <dbReference type="ARBA" id="ARBA00001947"/>
    </source>
</evidence>
<evidence type="ECO:0000256" key="3">
    <source>
        <dbReference type="ARBA" id="ARBA00005446"/>
    </source>
</evidence>
<evidence type="ECO:0000256" key="17">
    <source>
        <dbReference type="SAM" id="MobiDB-lite"/>
    </source>
</evidence>
<evidence type="ECO:0000256" key="14">
    <source>
        <dbReference type="ARBA" id="ARBA00023235"/>
    </source>
</evidence>
<dbReference type="InterPro" id="IPR014001">
    <property type="entry name" value="Helicase_ATP-bd"/>
</dbReference>
<dbReference type="Proteomes" id="UP000325849">
    <property type="component" value="Unassembled WGS sequence"/>
</dbReference>
<dbReference type="RefSeq" id="WP_152885501.1">
    <property type="nucleotide sequence ID" value="NZ_VJZD01000012.1"/>
</dbReference>
<dbReference type="PROSITE" id="PS51194">
    <property type="entry name" value="HELICASE_CTER"/>
    <property type="match status" value="1"/>
</dbReference>
<dbReference type="EC" id="5.6.2.4" evidence="16"/>
<evidence type="ECO:0000256" key="6">
    <source>
        <dbReference type="ARBA" id="ARBA00022763"/>
    </source>
</evidence>
<organism evidence="21 22">
    <name type="scientific">Streptomyces adustus</name>
    <dbReference type="NCBI Taxonomy" id="1609272"/>
    <lineage>
        <taxon>Bacteria</taxon>
        <taxon>Bacillati</taxon>
        <taxon>Actinomycetota</taxon>
        <taxon>Actinomycetes</taxon>
        <taxon>Kitasatosporales</taxon>
        <taxon>Streptomycetaceae</taxon>
        <taxon>Streptomyces</taxon>
    </lineage>
</organism>
<evidence type="ECO:0000256" key="11">
    <source>
        <dbReference type="ARBA" id="ARBA00023125"/>
    </source>
</evidence>
<dbReference type="GO" id="GO:0006310">
    <property type="term" value="P:DNA recombination"/>
    <property type="evidence" value="ECO:0007669"/>
    <property type="project" value="UniProtKB-UniRule"/>
</dbReference>
<evidence type="ECO:0000256" key="10">
    <source>
        <dbReference type="ARBA" id="ARBA00022840"/>
    </source>
</evidence>
<evidence type="ECO:0000313" key="21">
    <source>
        <dbReference type="EMBL" id="MPY30680.1"/>
    </source>
</evidence>
<feature type="domain" description="Helicase ATP-binding" evidence="19">
    <location>
        <begin position="39"/>
        <end position="207"/>
    </location>
</feature>
<feature type="domain" description="Helicase C-terminal" evidence="20">
    <location>
        <begin position="228"/>
        <end position="382"/>
    </location>
</feature>
<dbReference type="Pfam" id="PF00570">
    <property type="entry name" value="HRDC"/>
    <property type="match status" value="1"/>
</dbReference>
<evidence type="ECO:0000259" key="20">
    <source>
        <dbReference type="PROSITE" id="PS51194"/>
    </source>
</evidence>
<dbReference type="InterPro" id="IPR001650">
    <property type="entry name" value="Helicase_C-like"/>
</dbReference>
<dbReference type="GO" id="GO:0006260">
    <property type="term" value="P:DNA replication"/>
    <property type="evidence" value="ECO:0007669"/>
    <property type="project" value="InterPro"/>
</dbReference>
<dbReference type="NCBIfam" id="TIGR01389">
    <property type="entry name" value="recQ"/>
    <property type="match status" value="1"/>
</dbReference>
<comment type="similarity">
    <text evidence="3">Belongs to the helicase family. RecQ subfamily.</text>
</comment>
<dbReference type="AlphaFoldDB" id="A0A5N8V5Y8"/>
<dbReference type="Pfam" id="PF00270">
    <property type="entry name" value="DEAD"/>
    <property type="match status" value="1"/>
</dbReference>
<keyword evidence="12" id="KW-0233">DNA recombination</keyword>
<evidence type="ECO:0000256" key="7">
    <source>
        <dbReference type="ARBA" id="ARBA00022801"/>
    </source>
</evidence>
<keyword evidence="4" id="KW-0479">Metal-binding</keyword>
<gene>
    <name evidence="21" type="primary">recQ</name>
    <name evidence="21" type="ORF">FNH09_04940</name>
</gene>
<evidence type="ECO:0000256" key="5">
    <source>
        <dbReference type="ARBA" id="ARBA00022741"/>
    </source>
</evidence>
<keyword evidence="22" id="KW-1185">Reference proteome</keyword>
<dbReference type="SMART" id="SM00341">
    <property type="entry name" value="HRDC"/>
    <property type="match status" value="1"/>
</dbReference>
<evidence type="ECO:0000256" key="12">
    <source>
        <dbReference type="ARBA" id="ARBA00023172"/>
    </source>
</evidence>
<dbReference type="InterPro" id="IPR027417">
    <property type="entry name" value="P-loop_NTPase"/>
</dbReference>
<evidence type="ECO:0000256" key="16">
    <source>
        <dbReference type="NCBIfam" id="TIGR01389"/>
    </source>
</evidence>
<dbReference type="Pfam" id="PF16124">
    <property type="entry name" value="RecQ_Zn_bind"/>
    <property type="match status" value="1"/>
</dbReference>
<dbReference type="FunFam" id="3.40.50.300:FF:000156">
    <property type="entry name" value="ATP-dependent DNA helicase recQ"/>
    <property type="match status" value="1"/>
</dbReference>
<dbReference type="GO" id="GO:0003677">
    <property type="term" value="F:DNA binding"/>
    <property type="evidence" value="ECO:0007669"/>
    <property type="project" value="UniProtKB-KW"/>
</dbReference>
<dbReference type="SUPFAM" id="SSF52540">
    <property type="entry name" value="P-loop containing nucleoside triphosphate hydrolases"/>
    <property type="match status" value="2"/>
</dbReference>
<dbReference type="GO" id="GO:0046872">
    <property type="term" value="F:metal ion binding"/>
    <property type="evidence" value="ECO:0007669"/>
    <property type="project" value="UniProtKB-KW"/>
</dbReference>
<evidence type="ECO:0000259" key="19">
    <source>
        <dbReference type="PROSITE" id="PS51192"/>
    </source>
</evidence>
<dbReference type="FunFam" id="1.10.10.10:FF:000175">
    <property type="entry name" value="ATP-dependent DNA helicase RecQ"/>
    <property type="match status" value="1"/>
</dbReference>
<dbReference type="GO" id="GO:0005524">
    <property type="term" value="F:ATP binding"/>
    <property type="evidence" value="ECO:0007669"/>
    <property type="project" value="UniProtKB-KW"/>
</dbReference>
<comment type="catalytic activity">
    <reaction evidence="15">
        <text>Couples ATP hydrolysis with the unwinding of duplex DNA by translocating in the 3'-5' direction.</text>
        <dbReference type="EC" id="5.6.2.4"/>
    </reaction>
</comment>
<dbReference type="Gene3D" id="3.40.50.300">
    <property type="entry name" value="P-loop containing nucleotide triphosphate hydrolases"/>
    <property type="match status" value="2"/>
</dbReference>
<keyword evidence="14" id="KW-0413">Isomerase</keyword>
<dbReference type="InterPro" id="IPR036388">
    <property type="entry name" value="WH-like_DNA-bd_sf"/>
</dbReference>
<dbReference type="PROSITE" id="PS51192">
    <property type="entry name" value="HELICASE_ATP_BIND_1"/>
    <property type="match status" value="1"/>
</dbReference>
<dbReference type="SUPFAM" id="SSF47819">
    <property type="entry name" value="HRDC-like"/>
    <property type="match status" value="1"/>
</dbReference>
<keyword evidence="11" id="KW-0238">DNA-binding</keyword>
<dbReference type="SMART" id="SM00956">
    <property type="entry name" value="RQC"/>
    <property type="match status" value="1"/>
</dbReference>
<dbReference type="SMART" id="SM00490">
    <property type="entry name" value="HELICc"/>
    <property type="match status" value="1"/>
</dbReference>
<keyword evidence="7 21" id="KW-0378">Hydrolase</keyword>
<dbReference type="GO" id="GO:0030894">
    <property type="term" value="C:replisome"/>
    <property type="evidence" value="ECO:0007669"/>
    <property type="project" value="TreeGrafter"/>
</dbReference>
<dbReference type="InterPro" id="IPR010997">
    <property type="entry name" value="HRDC-like_sf"/>
</dbReference>
<feature type="region of interest" description="Disordered" evidence="17">
    <location>
        <begin position="625"/>
        <end position="663"/>
    </location>
</feature>
<keyword evidence="6" id="KW-0227">DNA damage</keyword>
<evidence type="ECO:0000256" key="4">
    <source>
        <dbReference type="ARBA" id="ARBA00022723"/>
    </source>
</evidence>
<feature type="compositionally biased region" description="Basic and acidic residues" evidence="17">
    <location>
        <begin position="637"/>
        <end position="652"/>
    </location>
</feature>
<dbReference type="Pfam" id="PF00271">
    <property type="entry name" value="Helicase_C"/>
    <property type="match status" value="1"/>
</dbReference>
<dbReference type="PANTHER" id="PTHR13710">
    <property type="entry name" value="DNA HELICASE RECQ FAMILY MEMBER"/>
    <property type="match status" value="1"/>
</dbReference>
<comment type="caution">
    <text evidence="21">The sequence shown here is derived from an EMBL/GenBank/DDBJ whole genome shotgun (WGS) entry which is preliminary data.</text>
</comment>
<dbReference type="Gene3D" id="1.10.150.80">
    <property type="entry name" value="HRDC domain"/>
    <property type="match status" value="1"/>
</dbReference>
<evidence type="ECO:0000256" key="9">
    <source>
        <dbReference type="ARBA" id="ARBA00022833"/>
    </source>
</evidence>
<dbReference type="InterPro" id="IPR011545">
    <property type="entry name" value="DEAD/DEAH_box_helicase_dom"/>
</dbReference>
<dbReference type="EMBL" id="VJZD01000012">
    <property type="protein sequence ID" value="MPY30680.1"/>
    <property type="molecule type" value="Genomic_DNA"/>
</dbReference>